<evidence type="ECO:0000313" key="1">
    <source>
        <dbReference type="EMBL" id="KLO14943.1"/>
    </source>
</evidence>
<dbReference type="Proteomes" id="UP000053477">
    <property type="component" value="Unassembled WGS sequence"/>
</dbReference>
<reference evidence="1 2" key="1">
    <citation type="submission" date="2015-04" db="EMBL/GenBank/DDBJ databases">
        <title>Complete genome sequence of Schizopora paradoxa KUC8140, a cosmopolitan wood degrader in East Asia.</title>
        <authorList>
            <consortium name="DOE Joint Genome Institute"/>
            <person name="Min B."/>
            <person name="Park H."/>
            <person name="Jang Y."/>
            <person name="Kim J.-J."/>
            <person name="Kim K.H."/>
            <person name="Pangilinan J."/>
            <person name="Lipzen A."/>
            <person name="Riley R."/>
            <person name="Grigoriev I.V."/>
            <person name="Spatafora J.W."/>
            <person name="Choi I.-G."/>
        </authorList>
    </citation>
    <scope>NUCLEOTIDE SEQUENCE [LARGE SCALE GENOMIC DNA]</scope>
    <source>
        <strain evidence="1 2">KUC8140</strain>
    </source>
</reference>
<name>A0A0H2RZP5_9AGAM</name>
<protein>
    <submittedName>
        <fullName evidence="1">Uncharacterized protein</fullName>
    </submittedName>
</protein>
<proteinExistence type="predicted"/>
<gene>
    <name evidence="1" type="ORF">SCHPADRAFT_902805</name>
</gene>
<organism evidence="1 2">
    <name type="scientific">Schizopora paradoxa</name>
    <dbReference type="NCBI Taxonomy" id="27342"/>
    <lineage>
        <taxon>Eukaryota</taxon>
        <taxon>Fungi</taxon>
        <taxon>Dikarya</taxon>
        <taxon>Basidiomycota</taxon>
        <taxon>Agaricomycotina</taxon>
        <taxon>Agaricomycetes</taxon>
        <taxon>Hymenochaetales</taxon>
        <taxon>Schizoporaceae</taxon>
        <taxon>Schizopora</taxon>
    </lineage>
</organism>
<keyword evidence="2" id="KW-1185">Reference proteome</keyword>
<sequence>MPVNSDIVSECEEDAVWDAIHILEQSVYSLRKGALENKVLGEDYVRNIMSFIAEREPRYSFLHSKVESMDSDERWISQKMLASSETMQKFKS</sequence>
<evidence type="ECO:0000313" key="2">
    <source>
        <dbReference type="Proteomes" id="UP000053477"/>
    </source>
</evidence>
<dbReference type="AlphaFoldDB" id="A0A0H2RZP5"/>
<dbReference type="InParanoid" id="A0A0H2RZP5"/>
<accession>A0A0H2RZP5</accession>
<dbReference type="EMBL" id="KQ085936">
    <property type="protein sequence ID" value="KLO14943.1"/>
    <property type="molecule type" value="Genomic_DNA"/>
</dbReference>